<dbReference type="PANTHER" id="PTHR10039:SF5">
    <property type="entry name" value="NACHT DOMAIN-CONTAINING PROTEIN"/>
    <property type="match status" value="1"/>
</dbReference>
<keyword evidence="6" id="KW-1185">Reference proteome</keyword>
<dbReference type="Pfam" id="PF05057">
    <property type="entry name" value="DUF676"/>
    <property type="match status" value="1"/>
</dbReference>
<evidence type="ECO:0000256" key="1">
    <source>
        <dbReference type="ARBA" id="ARBA00007920"/>
    </source>
</evidence>
<comment type="similarity">
    <text evidence="1">Belongs to the putative lipase ROG1 family.</text>
</comment>
<evidence type="ECO:0000313" key="6">
    <source>
        <dbReference type="Proteomes" id="UP001278500"/>
    </source>
</evidence>
<dbReference type="RefSeq" id="XP_062683631.1">
    <property type="nucleotide sequence ID" value="XM_062829106.1"/>
</dbReference>
<gene>
    <name evidence="5" type="ORF">B0H65DRAFT_539053</name>
</gene>
<dbReference type="PANTHER" id="PTHR10039">
    <property type="entry name" value="AMELOGENIN"/>
    <property type="match status" value="1"/>
</dbReference>
<dbReference type="Pfam" id="PF24883">
    <property type="entry name" value="NPHP3_N"/>
    <property type="match status" value="1"/>
</dbReference>
<dbReference type="Proteomes" id="UP001278500">
    <property type="component" value="Unassembled WGS sequence"/>
</dbReference>
<name>A0AAE0MTV3_9PEZI</name>
<dbReference type="Gene3D" id="3.40.50.1820">
    <property type="entry name" value="alpha/beta hydrolase"/>
    <property type="match status" value="1"/>
</dbReference>
<dbReference type="AlphaFoldDB" id="A0AAE0MTV3"/>
<evidence type="ECO:0000259" key="4">
    <source>
        <dbReference type="Pfam" id="PF24883"/>
    </source>
</evidence>
<sequence>MATTIYQQKLWRLTVELGTPSILDEIYPELSQILQGHNEWLDVGNSLFKFPASPERCPVNIPNLAPGYALPESATMVRAQGISLLFEPSDIKPELDIIFIHGFTGHPRLTWTLDKKKAEKRRKANNDAPSHNVHNSGQTADVFWPKDLVPTTLPSARVMTFGYDAKIRHFSQGQISKNTVQDHARELLEQLRDKRPSDAKGSRPLVFIAHSLGGLVVREALTLASQHQNDQASTARYEDIFRSTVAIIFFGTPHRGADPRSSFHRLLSGSALRLGVDVNVHIVDALMPNVNNLQKQLSLDDFKTLAAQRGWIVYTFQEEYGVSSLFSRKTSDQPRKLTAPLPQPAPIPVAASVMEPGDESNEKRDLRQKLVQSLKFDQLGARSMNIEATYGNTCQWFLSKQEYVDWQKPGRHSPSSWFLWIKGKPGTGKSTLMKYLHSTRHCRGSTNILLSFFFNARGAYLEKSTIGCYRGLLFALLDGRDNLWPSLDHLGNTGSEYILKDNWTVASLTQTLTRAIQMAQSQAIEIWIDALDECEEDEVRKMVSFFEDLADLADSQDIDLKICFASRHYPSVTSRKGIDVILELQHNHDEDIARYIEAKLYVGAAQAEIKAELLRKYSGIFLWVVLVVHMLNREYARGNVLALRKRLDEIPADLHAVFEKVLANDEGDNEELVLLFQLVLRAEQALEPAELFVAIQRAKEPQGPLQRWDRNKPPMSPEALQRWVNSSSRGLAQVTRPSKVYPYYWWYNANKPTVQFIHESVRDYLLGKSGNKYTWSGLSKLGDAYQVWAKVCLDHILAVDISINDDLLDVLRYPLTAYAVAYLRQHTMRAIPNRSTEQEETERGYVLAKTYFRPLCSTERLEYREYVLANTYYRTLSVERIDYLERSIQAMHQSEETLQSAVDMGETEGGLSIFNNEWVYSRTELQAGFRFTKVTRARGEIWAYLKNTSEDPDVVIRRLINNELPNTCTSEDSDVLLRHCQDIEQLFLLPEISPLEQEKRFWTD</sequence>
<dbReference type="InterPro" id="IPR007751">
    <property type="entry name" value="DUF676_lipase-like"/>
</dbReference>
<proteinExistence type="inferred from homology"/>
<feature type="domain" description="Nephrocystin 3-like N-terminal" evidence="4">
    <location>
        <begin position="392"/>
        <end position="567"/>
    </location>
</feature>
<evidence type="ECO:0000256" key="2">
    <source>
        <dbReference type="ARBA" id="ARBA00022737"/>
    </source>
</evidence>
<dbReference type="SUPFAM" id="SSF52540">
    <property type="entry name" value="P-loop containing nucleoside triphosphate hydrolases"/>
    <property type="match status" value="1"/>
</dbReference>
<reference evidence="5" key="1">
    <citation type="journal article" date="2023" name="Mol. Phylogenet. Evol.">
        <title>Genome-scale phylogeny and comparative genomics of the fungal order Sordariales.</title>
        <authorList>
            <person name="Hensen N."/>
            <person name="Bonometti L."/>
            <person name="Westerberg I."/>
            <person name="Brannstrom I.O."/>
            <person name="Guillou S."/>
            <person name="Cros-Aarteil S."/>
            <person name="Calhoun S."/>
            <person name="Haridas S."/>
            <person name="Kuo A."/>
            <person name="Mondo S."/>
            <person name="Pangilinan J."/>
            <person name="Riley R."/>
            <person name="LaButti K."/>
            <person name="Andreopoulos B."/>
            <person name="Lipzen A."/>
            <person name="Chen C."/>
            <person name="Yan M."/>
            <person name="Daum C."/>
            <person name="Ng V."/>
            <person name="Clum A."/>
            <person name="Steindorff A."/>
            <person name="Ohm R.A."/>
            <person name="Martin F."/>
            <person name="Silar P."/>
            <person name="Natvig D.O."/>
            <person name="Lalanne C."/>
            <person name="Gautier V."/>
            <person name="Ament-Velasquez S.L."/>
            <person name="Kruys A."/>
            <person name="Hutchinson M.I."/>
            <person name="Powell A.J."/>
            <person name="Barry K."/>
            <person name="Miller A.N."/>
            <person name="Grigoriev I.V."/>
            <person name="Debuchy R."/>
            <person name="Gladieux P."/>
            <person name="Hiltunen Thoren M."/>
            <person name="Johannesson H."/>
        </authorList>
    </citation>
    <scope>NUCLEOTIDE SEQUENCE</scope>
    <source>
        <strain evidence="5">CBS 560.94</strain>
    </source>
</reference>
<comment type="caution">
    <text evidence="5">The sequence shown here is derived from an EMBL/GenBank/DDBJ whole genome shotgun (WGS) entry which is preliminary data.</text>
</comment>
<protein>
    <recommendedName>
        <fullName evidence="7">NACHT domain-containing protein</fullName>
    </recommendedName>
</protein>
<dbReference type="InterPro" id="IPR029058">
    <property type="entry name" value="AB_hydrolase_fold"/>
</dbReference>
<accession>A0AAE0MTV3</accession>
<dbReference type="Gene3D" id="3.40.50.300">
    <property type="entry name" value="P-loop containing nucleotide triphosphate hydrolases"/>
    <property type="match status" value="1"/>
</dbReference>
<dbReference type="InterPro" id="IPR056884">
    <property type="entry name" value="NPHP3-like_N"/>
</dbReference>
<feature type="domain" description="DUF676" evidence="3">
    <location>
        <begin position="185"/>
        <end position="258"/>
    </location>
</feature>
<dbReference type="InterPro" id="IPR027417">
    <property type="entry name" value="P-loop_NTPase"/>
</dbReference>
<reference evidence="5" key="2">
    <citation type="submission" date="2023-06" db="EMBL/GenBank/DDBJ databases">
        <authorList>
            <consortium name="Lawrence Berkeley National Laboratory"/>
            <person name="Haridas S."/>
            <person name="Hensen N."/>
            <person name="Bonometti L."/>
            <person name="Westerberg I."/>
            <person name="Brannstrom I.O."/>
            <person name="Guillou S."/>
            <person name="Cros-Aarteil S."/>
            <person name="Calhoun S."/>
            <person name="Kuo A."/>
            <person name="Mondo S."/>
            <person name="Pangilinan J."/>
            <person name="Riley R."/>
            <person name="Labutti K."/>
            <person name="Andreopoulos B."/>
            <person name="Lipzen A."/>
            <person name="Chen C."/>
            <person name="Yanf M."/>
            <person name="Daum C."/>
            <person name="Ng V."/>
            <person name="Clum A."/>
            <person name="Steindorff A."/>
            <person name="Ohm R."/>
            <person name="Martin F."/>
            <person name="Silar P."/>
            <person name="Natvig D."/>
            <person name="Lalanne C."/>
            <person name="Gautier V."/>
            <person name="Ament-Velasquez S.L."/>
            <person name="Kruys A."/>
            <person name="Hutchinson M.I."/>
            <person name="Powell A.J."/>
            <person name="Barry K."/>
            <person name="Miller A.N."/>
            <person name="Grigoriev I.V."/>
            <person name="Debuchy R."/>
            <person name="Gladieux P."/>
            <person name="Thoren M.H."/>
            <person name="Johannesson H."/>
        </authorList>
    </citation>
    <scope>NUCLEOTIDE SEQUENCE</scope>
    <source>
        <strain evidence="5">CBS 560.94</strain>
    </source>
</reference>
<keyword evidence="2" id="KW-0677">Repeat</keyword>
<dbReference type="SUPFAM" id="SSF53474">
    <property type="entry name" value="alpha/beta-Hydrolases"/>
    <property type="match status" value="1"/>
</dbReference>
<evidence type="ECO:0000313" key="5">
    <source>
        <dbReference type="EMBL" id="KAK3348549.1"/>
    </source>
</evidence>
<organism evidence="5 6">
    <name type="scientific">Neurospora tetraspora</name>
    <dbReference type="NCBI Taxonomy" id="94610"/>
    <lineage>
        <taxon>Eukaryota</taxon>
        <taxon>Fungi</taxon>
        <taxon>Dikarya</taxon>
        <taxon>Ascomycota</taxon>
        <taxon>Pezizomycotina</taxon>
        <taxon>Sordariomycetes</taxon>
        <taxon>Sordariomycetidae</taxon>
        <taxon>Sordariales</taxon>
        <taxon>Sordariaceae</taxon>
        <taxon>Neurospora</taxon>
    </lineage>
</organism>
<evidence type="ECO:0000259" key="3">
    <source>
        <dbReference type="Pfam" id="PF05057"/>
    </source>
</evidence>
<evidence type="ECO:0008006" key="7">
    <source>
        <dbReference type="Google" id="ProtNLM"/>
    </source>
</evidence>
<dbReference type="GeneID" id="87866260"/>
<dbReference type="EMBL" id="JAUEPP010000003">
    <property type="protein sequence ID" value="KAK3348549.1"/>
    <property type="molecule type" value="Genomic_DNA"/>
</dbReference>